<feature type="compositionally biased region" description="Basic and acidic residues" evidence="8">
    <location>
        <begin position="403"/>
        <end position="412"/>
    </location>
</feature>
<dbReference type="GeneTree" id="ENSGT00390000007726"/>
<evidence type="ECO:0000259" key="9">
    <source>
        <dbReference type="PROSITE" id="PS52009"/>
    </source>
</evidence>
<feature type="compositionally biased region" description="Basic and acidic residues" evidence="8">
    <location>
        <begin position="425"/>
        <end position="466"/>
    </location>
</feature>
<comment type="catalytic activity">
    <reaction evidence="5">
        <text>3-O-(N-acetyl-beta-D-glucosaminyl)-L-threonyl-[protein] + H2O = L-threonyl-[protein] + N-acetyl-D-glucosamine</text>
        <dbReference type="Rhea" id="RHEA:48892"/>
        <dbReference type="Rhea" id="RHEA-COMP:11060"/>
        <dbReference type="Rhea" id="RHEA-COMP:12252"/>
        <dbReference type="ChEBI" id="CHEBI:15377"/>
        <dbReference type="ChEBI" id="CHEBI:30013"/>
        <dbReference type="ChEBI" id="CHEBI:90840"/>
        <dbReference type="ChEBI" id="CHEBI:506227"/>
        <dbReference type="EC" id="3.2.1.169"/>
    </reaction>
</comment>
<evidence type="ECO:0000256" key="4">
    <source>
        <dbReference type="ARBA" id="ARBA00050933"/>
    </source>
</evidence>
<dbReference type="InterPro" id="IPR017853">
    <property type="entry name" value="GH"/>
</dbReference>
<sequence>FMCGVVEGFYGRPWTAEQRIELFRRMSVMGLNTYLYAPKDDYKHRLFWREKYSDDESALLRTLIEEAEAHNVLFVYAISPGLDISFASEAEVTLLKNKLLQVQGLGCKAFALLFDDIDPVLCASDSEKFQSSANAQASITNIIYDVLDNPRFLFCPTEYCSNMAIPDVGCSPYLKTIGEKLNPNISIMWTGPKVVSHVISLESIKILNKILKRKVVIWDNIHANDYDPKRVFLGPFKGRSTHLIPHLGGVMTNPNCEFEANYIAMHSLATWWKSLDQSKDSDSISSGRATDSDSDSDYSSYDGRFFPPIHNFNHGEYNPDTALQQALTAWLPIFSQSKYPNRKVVPRSGTPPAMPMLPNHSIISQSPIPAVCTTKAVTKAVVSVKEDLNLAQSTINSELLERTLEKPPEPKKSAISVTYATRGQKARDLESEERLPGKPDVDMEENESKSEEMQTEGDANKTKPDQMDTEEMSEPLDAMQTDGEDSDVSMATANSSAPVTDVEEMSSSPGGADEKKNDESAEKAEKKISEDDYNPMKSDELENQTISFKDLLLLTECFYLPYEHGHTGKTMVQKFRWLKEKAVKLSESKNKNSEEYLDKTSLDPQALEWSEKALLFEGQCKGVNAVFNRICACPNRALLYELFPYLWDLKGMVTMLSSYVKWLGEFNPVLSSPSGPPHTYNWLGPDPEPWVFRGGLSGEFQRLLPISSSYDLFCQALPHTPQTSTYIVRPYLPSDESSVFDVCSSTWKDGVESSHSFENLKQLPADRLIGALLTLSPEYCFVVEDNEGVCGYLAATHNAKDFWRKYEIAYLPEMREKYSKPEAEDEMTEAEFTNSPPQKMIVDLHSTGDRYSYGSDLLASSHPAMMTLALTQTANPSVAKSMTVCLLSALKSHNASGIHVIVDSNSKHFQDLYLKLGFTKIPDLDTSEDITILGRVF</sequence>
<organism evidence="10 11">
    <name type="scientific">Ciona savignyi</name>
    <name type="common">Pacific transparent sea squirt</name>
    <dbReference type="NCBI Taxonomy" id="51511"/>
    <lineage>
        <taxon>Eukaryota</taxon>
        <taxon>Metazoa</taxon>
        <taxon>Chordata</taxon>
        <taxon>Tunicata</taxon>
        <taxon>Ascidiacea</taxon>
        <taxon>Phlebobranchia</taxon>
        <taxon>Cionidae</taxon>
        <taxon>Ciona</taxon>
    </lineage>
</organism>
<keyword evidence="11" id="KW-1185">Reference proteome</keyword>
<comment type="catalytic activity">
    <reaction evidence="4">
        <text>3-O-(N-acetyl-beta-D-glucosaminyl)-L-seryl-[protein] + H2O = N-acetyl-D-glucosamine + L-seryl-[protein]</text>
        <dbReference type="Rhea" id="RHEA:48876"/>
        <dbReference type="Rhea" id="RHEA-COMP:9863"/>
        <dbReference type="Rhea" id="RHEA-COMP:12251"/>
        <dbReference type="ChEBI" id="CHEBI:15377"/>
        <dbReference type="ChEBI" id="CHEBI:29999"/>
        <dbReference type="ChEBI" id="CHEBI:90838"/>
        <dbReference type="ChEBI" id="CHEBI:506227"/>
        <dbReference type="EC" id="3.2.1.169"/>
    </reaction>
</comment>
<dbReference type="FunCoup" id="H2Z2S4">
    <property type="interactions" value="744"/>
</dbReference>
<evidence type="ECO:0000256" key="3">
    <source>
        <dbReference type="ARBA" id="ARBA00030512"/>
    </source>
</evidence>
<evidence type="ECO:0000256" key="8">
    <source>
        <dbReference type="SAM" id="MobiDB-lite"/>
    </source>
</evidence>
<dbReference type="SUPFAM" id="SSF55729">
    <property type="entry name" value="Acyl-CoA N-acyltransferases (Nat)"/>
    <property type="match status" value="1"/>
</dbReference>
<evidence type="ECO:0000313" key="11">
    <source>
        <dbReference type="Proteomes" id="UP000007875"/>
    </source>
</evidence>
<keyword evidence="1" id="KW-0378">Hydrolase</keyword>
<dbReference type="FunFam" id="3.20.20.80:FF:000009">
    <property type="entry name" value="O-GlcNAcase BT_4395"/>
    <property type="match status" value="1"/>
</dbReference>
<dbReference type="GO" id="GO:0016231">
    <property type="term" value="F:beta-N-acetylglucosaminidase activity"/>
    <property type="evidence" value="ECO:0007669"/>
    <property type="project" value="TreeGrafter"/>
</dbReference>
<dbReference type="PROSITE" id="PS52009">
    <property type="entry name" value="GH84"/>
    <property type="match status" value="1"/>
</dbReference>
<proteinExistence type="predicted"/>
<dbReference type="HOGENOM" id="CLU_009837_0_0_1"/>
<evidence type="ECO:0000256" key="7">
    <source>
        <dbReference type="ARBA" id="ARBA00076634"/>
    </source>
</evidence>
<feature type="compositionally biased region" description="Polar residues" evidence="8">
    <location>
        <begin position="489"/>
        <end position="498"/>
    </location>
</feature>
<dbReference type="Proteomes" id="UP000007875">
    <property type="component" value="Unassembled WGS sequence"/>
</dbReference>
<dbReference type="InterPro" id="IPR016181">
    <property type="entry name" value="Acyl_CoA_acyltransferase"/>
</dbReference>
<evidence type="ECO:0000256" key="2">
    <source>
        <dbReference type="ARBA" id="ARBA00023295"/>
    </source>
</evidence>
<dbReference type="eggNOG" id="KOG3698">
    <property type="taxonomic scope" value="Eukaryota"/>
</dbReference>
<feature type="domain" description="GH84" evidence="9">
    <location>
        <begin position="1"/>
        <end position="276"/>
    </location>
</feature>
<dbReference type="PANTHER" id="PTHR13170">
    <property type="entry name" value="O-GLCNACASE"/>
    <property type="match status" value="1"/>
</dbReference>
<reference evidence="10" key="3">
    <citation type="submission" date="2025-09" db="UniProtKB">
        <authorList>
            <consortium name="Ensembl"/>
        </authorList>
    </citation>
    <scope>IDENTIFICATION</scope>
</reference>
<dbReference type="OMA" id="ICTRTYL"/>
<dbReference type="Gene3D" id="3.40.630.30">
    <property type="match status" value="1"/>
</dbReference>
<accession>H2Z2S4</accession>
<feature type="region of interest" description="Disordered" evidence="8">
    <location>
        <begin position="403"/>
        <end position="537"/>
    </location>
</feature>
<protein>
    <recommendedName>
        <fullName evidence="6">protein O-GlcNAcase</fullName>
        <ecNumber evidence="6">3.2.1.169</ecNumber>
    </recommendedName>
    <alternativeName>
        <fullName evidence="3">Beta-N-acetylhexosaminidase</fullName>
    </alternativeName>
    <alternativeName>
        <fullName evidence="7">Beta-hexosaminidase</fullName>
    </alternativeName>
</protein>
<feature type="compositionally biased region" description="Basic and acidic residues" evidence="8">
    <location>
        <begin position="512"/>
        <end position="530"/>
    </location>
</feature>
<name>H2Z2S4_CIOSA</name>
<dbReference type="STRING" id="51511.ENSCSAVP00000011886"/>
<dbReference type="InterPro" id="IPR011496">
    <property type="entry name" value="O-GlcNAcase_cat"/>
</dbReference>
<dbReference type="GO" id="GO:0102571">
    <property type="term" value="F:[protein]-3-O-(N-acetyl-D-glucosaminyl)-L-serine/L-threonine O-N-acetyl-alpha-D-glucosaminase activity"/>
    <property type="evidence" value="ECO:0007669"/>
    <property type="project" value="UniProtKB-EC"/>
</dbReference>
<dbReference type="AlphaFoldDB" id="H2Z2S4"/>
<dbReference type="Gene3D" id="1.20.58.240">
    <property type="entry name" value="STAT, domain 1"/>
    <property type="match status" value="1"/>
</dbReference>
<dbReference type="Gene3D" id="3.20.20.80">
    <property type="entry name" value="Glycosidases"/>
    <property type="match status" value="1"/>
</dbReference>
<reference evidence="11" key="1">
    <citation type="submission" date="2003-08" db="EMBL/GenBank/DDBJ databases">
        <authorList>
            <person name="Birren B."/>
            <person name="Nusbaum C."/>
            <person name="Abebe A."/>
            <person name="Abouelleil A."/>
            <person name="Adekoya E."/>
            <person name="Ait-zahra M."/>
            <person name="Allen N."/>
            <person name="Allen T."/>
            <person name="An P."/>
            <person name="Anderson M."/>
            <person name="Anderson S."/>
            <person name="Arachchi H."/>
            <person name="Armbruster J."/>
            <person name="Bachantsang P."/>
            <person name="Baldwin J."/>
            <person name="Barry A."/>
            <person name="Bayul T."/>
            <person name="Blitshsteyn B."/>
            <person name="Bloom T."/>
            <person name="Blye J."/>
            <person name="Boguslavskiy L."/>
            <person name="Borowsky M."/>
            <person name="Boukhgalter B."/>
            <person name="Brunache A."/>
            <person name="Butler J."/>
            <person name="Calixte N."/>
            <person name="Calvo S."/>
            <person name="Camarata J."/>
            <person name="Campo K."/>
            <person name="Chang J."/>
            <person name="Cheshatsang Y."/>
            <person name="Citroen M."/>
            <person name="Collymore A."/>
            <person name="Considine T."/>
            <person name="Cook A."/>
            <person name="Cooke P."/>
            <person name="Corum B."/>
            <person name="Cuomo C."/>
            <person name="David R."/>
            <person name="Dawoe T."/>
            <person name="Degray S."/>
            <person name="Dodge S."/>
            <person name="Dooley K."/>
            <person name="Dorje P."/>
            <person name="Dorjee K."/>
            <person name="Dorris L."/>
            <person name="Duffey N."/>
            <person name="Dupes A."/>
            <person name="Elkins T."/>
            <person name="Engels R."/>
            <person name="Erickson J."/>
            <person name="Farina A."/>
            <person name="Faro S."/>
            <person name="Ferreira P."/>
            <person name="Fischer H."/>
            <person name="Fitzgerald M."/>
            <person name="Foley K."/>
            <person name="Gage D."/>
            <person name="Galagan J."/>
            <person name="Gearin G."/>
            <person name="Gnerre S."/>
            <person name="Gnirke A."/>
            <person name="Goyette A."/>
            <person name="Graham J."/>
            <person name="Grandbois E."/>
            <person name="Gyaltsen K."/>
            <person name="Hafez N."/>
            <person name="Hagopian D."/>
            <person name="Hagos B."/>
            <person name="Hall J."/>
            <person name="Hatcher B."/>
            <person name="Heller A."/>
            <person name="Higgins H."/>
            <person name="Honan T."/>
            <person name="Horn A."/>
            <person name="Houde N."/>
            <person name="Hughes L."/>
            <person name="Hulme W."/>
            <person name="Husby E."/>
            <person name="Iliev I."/>
            <person name="Jaffe D."/>
            <person name="Jones C."/>
            <person name="Kamal M."/>
            <person name="Kamat A."/>
            <person name="Kamvysselis M."/>
            <person name="Karlsson E."/>
            <person name="Kells C."/>
            <person name="Kieu A."/>
            <person name="Kisner P."/>
            <person name="Kodira C."/>
            <person name="Kulbokas E."/>
            <person name="Labutti K."/>
            <person name="Lama D."/>
            <person name="Landers T."/>
            <person name="Leger J."/>
            <person name="Levine S."/>
            <person name="Lewis D."/>
            <person name="Lewis T."/>
            <person name="Lindblad-toh K."/>
            <person name="Liu X."/>
            <person name="Lokyitsang T."/>
            <person name="Lokyitsang Y."/>
            <person name="Lucien O."/>
            <person name="Lui A."/>
            <person name="Ma L.J."/>
            <person name="Mabbitt R."/>
            <person name="Macdonald J."/>
            <person name="Maclean C."/>
            <person name="Major J."/>
            <person name="Manning J."/>
            <person name="Marabella R."/>
            <person name="Maru K."/>
            <person name="Matthews C."/>
            <person name="Mauceli E."/>
            <person name="Mccarthy M."/>
            <person name="Mcdonough S."/>
            <person name="Mcghee T."/>
            <person name="Meldrim J."/>
            <person name="Meneus L."/>
            <person name="Mesirov J."/>
            <person name="Mihalev A."/>
            <person name="Mihova T."/>
            <person name="Mikkelsen T."/>
            <person name="Mlenga V."/>
            <person name="Moru K."/>
            <person name="Mozes J."/>
            <person name="Mulrain L."/>
            <person name="Munson G."/>
            <person name="Naylor J."/>
            <person name="Newes C."/>
            <person name="Nguyen C."/>
            <person name="Nguyen N."/>
            <person name="Nguyen T."/>
            <person name="Nicol R."/>
            <person name="Nielsen C."/>
            <person name="Nizzari M."/>
            <person name="Norbu C."/>
            <person name="Norbu N."/>
            <person name="O'donnell P."/>
            <person name="Okoawo O."/>
            <person name="O'leary S."/>
            <person name="Omotosho B."/>
            <person name="O'neill K."/>
            <person name="Osman S."/>
            <person name="Parker S."/>
            <person name="Perrin D."/>
            <person name="Phunkhang P."/>
            <person name="Piqani B."/>
            <person name="Purcell S."/>
            <person name="Rachupka T."/>
            <person name="Ramasamy U."/>
            <person name="Rameau R."/>
            <person name="Ray V."/>
            <person name="Raymond C."/>
            <person name="Retta R."/>
            <person name="Richardson S."/>
            <person name="Rise C."/>
            <person name="Rodriguez J."/>
            <person name="Rogers J."/>
            <person name="Rogov P."/>
            <person name="Rutman M."/>
            <person name="Schupbach R."/>
            <person name="Seaman C."/>
            <person name="Settipalli S."/>
            <person name="Sharpe T."/>
            <person name="Sheridan J."/>
            <person name="Sherpa N."/>
            <person name="Shi J."/>
            <person name="Smirnov S."/>
            <person name="Smith C."/>
            <person name="Sougnez C."/>
            <person name="Spencer B."/>
            <person name="Stalker J."/>
            <person name="Stange-thomann N."/>
            <person name="Stavropoulos S."/>
            <person name="Stetson K."/>
            <person name="Stone C."/>
            <person name="Stone S."/>
            <person name="Stubbs M."/>
            <person name="Talamas J."/>
            <person name="Tchuinga P."/>
            <person name="Tenzing P."/>
            <person name="Tesfaye S."/>
            <person name="Theodore J."/>
            <person name="Thoulutsang Y."/>
            <person name="Topham K."/>
            <person name="Towey S."/>
            <person name="Tsamla T."/>
            <person name="Tsomo N."/>
            <person name="Vallee D."/>
            <person name="Vassiliev H."/>
            <person name="Venkataraman V."/>
            <person name="Vinson J."/>
            <person name="Vo A."/>
            <person name="Wade C."/>
            <person name="Wang S."/>
            <person name="Wangchuk T."/>
            <person name="Wangdi T."/>
            <person name="Whittaker C."/>
            <person name="Wilkinson J."/>
            <person name="Wu Y."/>
            <person name="Wyman D."/>
            <person name="Yadav S."/>
            <person name="Yang S."/>
            <person name="Yang X."/>
            <person name="Yeager S."/>
            <person name="Yee E."/>
            <person name="Young G."/>
            <person name="Zainoun J."/>
            <person name="Zembeck L."/>
            <person name="Zimmer A."/>
            <person name="Zody M."/>
            <person name="Lander E."/>
        </authorList>
    </citation>
    <scope>NUCLEOTIDE SEQUENCE [LARGE SCALE GENOMIC DNA]</scope>
</reference>
<dbReference type="InterPro" id="IPR051822">
    <property type="entry name" value="Glycosyl_Hydrolase_84"/>
</dbReference>
<dbReference type="SUPFAM" id="SSF51445">
    <property type="entry name" value="(Trans)glycosidases"/>
    <property type="match status" value="1"/>
</dbReference>
<dbReference type="EC" id="3.2.1.169" evidence="6"/>
<dbReference type="GO" id="GO:0009100">
    <property type="term" value="P:glycoprotein metabolic process"/>
    <property type="evidence" value="ECO:0007669"/>
    <property type="project" value="TreeGrafter"/>
</dbReference>
<keyword evidence="2" id="KW-0326">Glycosidase</keyword>
<evidence type="ECO:0000256" key="6">
    <source>
        <dbReference type="ARBA" id="ARBA00066938"/>
    </source>
</evidence>
<evidence type="ECO:0000256" key="1">
    <source>
        <dbReference type="ARBA" id="ARBA00022801"/>
    </source>
</evidence>
<dbReference type="PANTHER" id="PTHR13170:SF16">
    <property type="entry name" value="PROTEIN O-GLCNACASE"/>
    <property type="match status" value="1"/>
</dbReference>
<dbReference type="Pfam" id="PF07555">
    <property type="entry name" value="NAGidase"/>
    <property type="match status" value="1"/>
</dbReference>
<evidence type="ECO:0000313" key="10">
    <source>
        <dbReference type="Ensembl" id="ENSCSAVP00000011886.1"/>
    </source>
</evidence>
<dbReference type="InParanoid" id="H2Z2S4"/>
<evidence type="ECO:0000256" key="5">
    <source>
        <dbReference type="ARBA" id="ARBA00052136"/>
    </source>
</evidence>
<reference evidence="10" key="2">
    <citation type="submission" date="2025-08" db="UniProtKB">
        <authorList>
            <consortium name="Ensembl"/>
        </authorList>
    </citation>
    <scope>IDENTIFICATION</scope>
</reference>
<dbReference type="Ensembl" id="ENSCSAVT00000012024.1">
    <property type="protein sequence ID" value="ENSCSAVP00000011886.1"/>
    <property type="gene ID" value="ENSCSAVG00000006979.1"/>
</dbReference>